<dbReference type="OrthoDB" id="9789070at2"/>
<sequence>MHMKYDYYNHTNVFKPGYNVQMGSSNGYIRHIYVSGDANDRNTYIPFMEGYHRAYGCFPRKTPADAGYGSYDNYCYCKEHDIELYVKYIPCTKNRKRSRTRTGSGAIG</sequence>
<organism evidence="2 3">
    <name type="scientific">Absicoccus porci</name>
    <dbReference type="NCBI Taxonomy" id="2486576"/>
    <lineage>
        <taxon>Bacteria</taxon>
        <taxon>Bacillati</taxon>
        <taxon>Bacillota</taxon>
        <taxon>Erysipelotrichia</taxon>
        <taxon>Erysipelotrichales</taxon>
        <taxon>Erysipelotrichaceae</taxon>
        <taxon>Absicoccus</taxon>
    </lineage>
</organism>
<dbReference type="PANTHER" id="PTHR33408">
    <property type="entry name" value="TRANSPOSASE"/>
    <property type="match status" value="1"/>
</dbReference>
<protein>
    <recommendedName>
        <fullName evidence="1">Transposase IS4-like domain-containing protein</fullName>
    </recommendedName>
</protein>
<dbReference type="GO" id="GO:0006313">
    <property type="term" value="P:DNA transposition"/>
    <property type="evidence" value="ECO:0007669"/>
    <property type="project" value="InterPro"/>
</dbReference>
<evidence type="ECO:0000313" key="2">
    <source>
        <dbReference type="EMBL" id="RNM31544.1"/>
    </source>
</evidence>
<accession>A0A3N0I3F4</accession>
<evidence type="ECO:0000259" key="1">
    <source>
        <dbReference type="Pfam" id="PF01609"/>
    </source>
</evidence>
<evidence type="ECO:0000313" key="3">
    <source>
        <dbReference type="Proteomes" id="UP000276568"/>
    </source>
</evidence>
<dbReference type="InterPro" id="IPR002559">
    <property type="entry name" value="Transposase_11"/>
</dbReference>
<comment type="caution">
    <text evidence="2">The sequence shown here is derived from an EMBL/GenBank/DDBJ whole genome shotgun (WGS) entry which is preliminary data.</text>
</comment>
<dbReference type="Pfam" id="PF01609">
    <property type="entry name" value="DDE_Tnp_1"/>
    <property type="match status" value="1"/>
</dbReference>
<dbReference type="GO" id="GO:0003677">
    <property type="term" value="F:DNA binding"/>
    <property type="evidence" value="ECO:0007669"/>
    <property type="project" value="InterPro"/>
</dbReference>
<gene>
    <name evidence="2" type="ORF">EDX97_03015</name>
</gene>
<dbReference type="PANTHER" id="PTHR33408:SF2">
    <property type="entry name" value="TRANSPOSASE DDE DOMAIN-CONTAINING PROTEIN"/>
    <property type="match status" value="1"/>
</dbReference>
<dbReference type="EMBL" id="RJQC01000001">
    <property type="protein sequence ID" value="RNM31544.1"/>
    <property type="molecule type" value="Genomic_DNA"/>
</dbReference>
<dbReference type="AlphaFoldDB" id="A0A3N0I3F4"/>
<feature type="domain" description="Transposase IS4-like" evidence="1">
    <location>
        <begin position="10"/>
        <end position="101"/>
    </location>
</feature>
<reference evidence="2 3" key="1">
    <citation type="submission" date="2018-11" db="EMBL/GenBank/DDBJ databases">
        <title>Clostridium sp. nov., a member of the family Erysipelotrichaceae isolated from pig faeces.</title>
        <authorList>
            <person name="Chang Y.-H."/>
        </authorList>
    </citation>
    <scope>NUCLEOTIDE SEQUENCE [LARGE SCALE GENOMIC DNA]</scope>
    <source>
        <strain evidence="2 3">YH-panp20</strain>
    </source>
</reference>
<proteinExistence type="predicted"/>
<dbReference type="Proteomes" id="UP000276568">
    <property type="component" value="Unassembled WGS sequence"/>
</dbReference>
<name>A0A3N0I3F4_9FIRM</name>
<dbReference type="GO" id="GO:0004803">
    <property type="term" value="F:transposase activity"/>
    <property type="evidence" value="ECO:0007669"/>
    <property type="project" value="InterPro"/>
</dbReference>
<keyword evidence="3" id="KW-1185">Reference proteome</keyword>